<keyword evidence="4" id="KW-0812">Transmembrane</keyword>
<keyword evidence="2" id="KW-0249">Electron transport</keyword>
<protein>
    <submittedName>
        <fullName evidence="6">Cytochrome c oxidase subunit I</fullName>
    </submittedName>
</protein>
<feature type="transmembrane region" description="Helical" evidence="4">
    <location>
        <begin position="166"/>
        <end position="191"/>
    </location>
</feature>
<feature type="transmembrane region" description="Helical" evidence="4">
    <location>
        <begin position="465"/>
        <end position="490"/>
    </location>
</feature>
<dbReference type="PROSITE" id="PS50855">
    <property type="entry name" value="COX1"/>
    <property type="match status" value="1"/>
</dbReference>
<sequence>MASAAPGDSVSTTTEEAAATAGARAWLTTTDHKRIAILVGGTALVIFFAMGILALLMRYQLAWARNHFLAAHEYNEVFTIHGSGMIYLVVTPFALAMGLYLVPLQIGASTVAAPRLTMLGYWLYLFGAIAMLGGFALATGAADTGWTAYMPLSNSVYSPGSGQDVWILGVFLSTVGMIFIGATVLWTVMFLRAPGMTMLRLPVFTWATVATNLMIVGAFPSLLVALGLMIAGRMAPSAVIHNVWNIGYQHLFWFYAHPVVYVMFFPFVGAVAEVLSTFSRRPFFGYKPTVVSLLAFAGLSMSVWGHHMFTTGQVANDYYSLTSIALLIPAGLEYFGMVGTIVGGSLVFRAPMLFALAFIPQFLIGGLTGIMVGTPVVDYHVRGSYFLVAHFHYTLMAGSFFGLFAGLYFWFPKVTGRLLNEWLGRIHFALLVVGTNLTFLPMFWLGQHGMPRRVNTYDRSDGFGALNLVSSVGAAIMAAAMLVFVANLVVTLRRPAAAPADPWQGTTLEWATSSPPPPVNFTEPLPPITGYAPLLDLRRRAASERVT</sequence>
<dbReference type="Proteomes" id="UP001500503">
    <property type="component" value="Unassembled WGS sequence"/>
</dbReference>
<evidence type="ECO:0000313" key="7">
    <source>
        <dbReference type="Proteomes" id="UP001500503"/>
    </source>
</evidence>
<feature type="transmembrane region" description="Helical" evidence="4">
    <location>
        <begin position="385"/>
        <end position="410"/>
    </location>
</feature>
<feature type="transmembrane region" description="Helical" evidence="4">
    <location>
        <begin position="77"/>
        <end position="102"/>
    </location>
</feature>
<keyword evidence="1" id="KW-0679">Respiratory chain</keyword>
<evidence type="ECO:0000256" key="1">
    <source>
        <dbReference type="ARBA" id="ARBA00022660"/>
    </source>
</evidence>
<gene>
    <name evidence="6" type="primary">ctaD_3</name>
    <name evidence="6" type="ORF">GCM10023191_077550</name>
</gene>
<feature type="transmembrane region" description="Helical" evidence="4">
    <location>
        <begin position="324"/>
        <end position="346"/>
    </location>
</feature>
<dbReference type="InterPro" id="IPR000883">
    <property type="entry name" value="Cyt_C_Oxase_1"/>
</dbReference>
<dbReference type="Gene3D" id="1.20.210.10">
    <property type="entry name" value="Cytochrome c oxidase-like, subunit I domain"/>
    <property type="match status" value="1"/>
</dbReference>
<feature type="transmembrane region" description="Helical" evidence="4">
    <location>
        <begin position="422"/>
        <end position="445"/>
    </location>
</feature>
<evidence type="ECO:0000256" key="4">
    <source>
        <dbReference type="SAM" id="Phobius"/>
    </source>
</evidence>
<feature type="transmembrane region" description="Helical" evidence="4">
    <location>
        <begin position="122"/>
        <end position="146"/>
    </location>
</feature>
<feature type="transmembrane region" description="Helical" evidence="4">
    <location>
        <begin position="203"/>
        <end position="231"/>
    </location>
</feature>
<keyword evidence="4" id="KW-1133">Transmembrane helix</keyword>
<comment type="caution">
    <text evidence="6">The sequence shown here is derived from an EMBL/GenBank/DDBJ whole genome shotgun (WGS) entry which is preliminary data.</text>
</comment>
<keyword evidence="7" id="KW-1185">Reference proteome</keyword>
<dbReference type="PRINTS" id="PR01165">
    <property type="entry name" value="CYCOXIDASEI"/>
</dbReference>
<proteinExistence type="predicted"/>
<dbReference type="PANTHER" id="PTHR10422">
    <property type="entry name" value="CYTOCHROME C OXIDASE SUBUNIT 1"/>
    <property type="match status" value="1"/>
</dbReference>
<keyword evidence="4" id="KW-0472">Membrane</keyword>
<dbReference type="Pfam" id="PF00115">
    <property type="entry name" value="COX1"/>
    <property type="match status" value="1"/>
</dbReference>
<feature type="domain" description="Cytochrome oxidase subunit I profile" evidence="5">
    <location>
        <begin position="20"/>
        <end position="529"/>
    </location>
</feature>
<feature type="transmembrane region" description="Helical" evidence="4">
    <location>
        <begin position="284"/>
        <end position="304"/>
    </location>
</feature>
<dbReference type="InterPro" id="IPR023616">
    <property type="entry name" value="Cyt_c_oxase-like_su1_dom"/>
</dbReference>
<evidence type="ECO:0000256" key="3">
    <source>
        <dbReference type="ARBA" id="ARBA00025218"/>
    </source>
</evidence>
<evidence type="ECO:0000256" key="2">
    <source>
        <dbReference type="ARBA" id="ARBA00022982"/>
    </source>
</evidence>
<keyword evidence="1" id="KW-0813">Transport</keyword>
<comment type="function">
    <text evidence="3">Cytochrome c oxidase is the component of the respiratory chain that catalyzes the reduction of oxygen to water. Subunits 1-3 form the functional core of the enzyme complex. CO I is the catalytic subunit of the enzyme. Electrons originating in cytochrome c are transferred via the copper A center of subunit 2 and heme A of subunit 1 to the bimetallic center formed by heme A3 and copper B.</text>
</comment>
<feature type="transmembrane region" description="Helical" evidence="4">
    <location>
        <begin position="251"/>
        <end position="272"/>
    </location>
</feature>
<organism evidence="6 7">
    <name type="scientific">Actinoallomurus oryzae</name>
    <dbReference type="NCBI Taxonomy" id="502180"/>
    <lineage>
        <taxon>Bacteria</taxon>
        <taxon>Bacillati</taxon>
        <taxon>Actinomycetota</taxon>
        <taxon>Actinomycetes</taxon>
        <taxon>Streptosporangiales</taxon>
        <taxon>Thermomonosporaceae</taxon>
        <taxon>Actinoallomurus</taxon>
    </lineage>
</organism>
<name>A0ABP8QX07_9ACTN</name>
<dbReference type="EMBL" id="BAABHF010000046">
    <property type="protein sequence ID" value="GAA4512204.1"/>
    <property type="molecule type" value="Genomic_DNA"/>
</dbReference>
<dbReference type="InterPro" id="IPR036927">
    <property type="entry name" value="Cyt_c_oxase-like_su1_sf"/>
</dbReference>
<evidence type="ECO:0000259" key="5">
    <source>
        <dbReference type="PROSITE" id="PS50855"/>
    </source>
</evidence>
<reference evidence="7" key="1">
    <citation type="journal article" date="2019" name="Int. J. Syst. Evol. Microbiol.">
        <title>The Global Catalogue of Microorganisms (GCM) 10K type strain sequencing project: providing services to taxonomists for standard genome sequencing and annotation.</title>
        <authorList>
            <consortium name="The Broad Institute Genomics Platform"/>
            <consortium name="The Broad Institute Genome Sequencing Center for Infectious Disease"/>
            <person name="Wu L."/>
            <person name="Ma J."/>
        </authorList>
    </citation>
    <scope>NUCLEOTIDE SEQUENCE [LARGE SCALE GENOMIC DNA]</scope>
    <source>
        <strain evidence="7">JCM 17933</strain>
    </source>
</reference>
<dbReference type="SUPFAM" id="SSF81442">
    <property type="entry name" value="Cytochrome c oxidase subunit I-like"/>
    <property type="match status" value="1"/>
</dbReference>
<dbReference type="PANTHER" id="PTHR10422:SF18">
    <property type="entry name" value="CYTOCHROME C OXIDASE SUBUNIT 1"/>
    <property type="match status" value="1"/>
</dbReference>
<feature type="transmembrane region" description="Helical" evidence="4">
    <location>
        <begin position="35"/>
        <end position="57"/>
    </location>
</feature>
<evidence type="ECO:0000313" key="6">
    <source>
        <dbReference type="EMBL" id="GAA4512204.1"/>
    </source>
</evidence>
<accession>A0ABP8QX07</accession>
<feature type="transmembrane region" description="Helical" evidence="4">
    <location>
        <begin position="353"/>
        <end position="373"/>
    </location>
</feature>